<reference evidence="2 3" key="1">
    <citation type="submission" date="2017-09" db="EMBL/GenBank/DDBJ databases">
        <title>Large-scale bioinformatics analysis of Bacillus genomes uncovers conserved roles of natural products in bacterial physiology.</title>
        <authorList>
            <consortium name="Agbiome Team Llc"/>
            <person name="Bleich R.M."/>
            <person name="Grubbs K.J."/>
            <person name="Santa Maria K.C."/>
            <person name="Allen S.E."/>
            <person name="Farag S."/>
            <person name="Shank E.A."/>
            <person name="Bowers A."/>
        </authorList>
    </citation>
    <scope>NUCLEOTIDE SEQUENCE [LARGE SCALE GENOMIC DNA]</scope>
    <source>
        <strain evidence="2 3">AFS050027</strain>
    </source>
</reference>
<feature type="transmembrane region" description="Helical" evidence="1">
    <location>
        <begin position="39"/>
        <end position="56"/>
    </location>
</feature>
<dbReference type="RefSeq" id="WP_098767963.1">
    <property type="nucleotide sequence ID" value="NZ_NUIL01000079.1"/>
</dbReference>
<keyword evidence="1" id="KW-0472">Membrane</keyword>
<comment type="caution">
    <text evidence="2">The sequence shown here is derived from an EMBL/GenBank/DDBJ whole genome shotgun (WGS) entry which is preliminary data.</text>
</comment>
<evidence type="ECO:0000313" key="3">
    <source>
        <dbReference type="Proteomes" id="UP000223777"/>
    </source>
</evidence>
<evidence type="ECO:0000256" key="1">
    <source>
        <dbReference type="SAM" id="Phobius"/>
    </source>
</evidence>
<protein>
    <submittedName>
        <fullName evidence="2">Uncharacterized protein</fullName>
    </submittedName>
</protein>
<dbReference type="AlphaFoldDB" id="A0A2B9PDB9"/>
<sequence length="141" mass="16608">MKKKKLFELEKKWSERDMLQEYLDGLAAEKAKKNKKDGIIILFGLIIIFILLVFGLKGCAKSFHEQKVEDAGETVSKCEDHYFAPGNMDGKTCDDARKLHNHYSEKEWREEKKQLVEFEEITEHDGLYYVLKDEIAKERDY</sequence>
<keyword evidence="1" id="KW-1133">Transmembrane helix</keyword>
<gene>
    <name evidence="2" type="ORF">CN984_29630</name>
</gene>
<proteinExistence type="predicted"/>
<accession>A0A2B9PDB9</accession>
<name>A0A2B9PDB9_BACCE</name>
<organism evidence="2 3">
    <name type="scientific">Bacillus cereus</name>
    <dbReference type="NCBI Taxonomy" id="1396"/>
    <lineage>
        <taxon>Bacteria</taxon>
        <taxon>Bacillati</taxon>
        <taxon>Bacillota</taxon>
        <taxon>Bacilli</taxon>
        <taxon>Bacillales</taxon>
        <taxon>Bacillaceae</taxon>
        <taxon>Bacillus</taxon>
        <taxon>Bacillus cereus group</taxon>
    </lineage>
</organism>
<evidence type="ECO:0000313" key="2">
    <source>
        <dbReference type="EMBL" id="PGO20633.1"/>
    </source>
</evidence>
<dbReference type="Proteomes" id="UP000223777">
    <property type="component" value="Unassembled WGS sequence"/>
</dbReference>
<dbReference type="EMBL" id="NUIL01000079">
    <property type="protein sequence ID" value="PGO20633.1"/>
    <property type="molecule type" value="Genomic_DNA"/>
</dbReference>
<keyword evidence="1" id="KW-0812">Transmembrane</keyword>